<evidence type="ECO:0000313" key="3">
    <source>
        <dbReference type="EMBL" id="CAF4225364.1"/>
    </source>
</evidence>
<dbReference type="AlphaFoldDB" id="A0A8S2FCR0"/>
<evidence type="ECO:0000256" key="1">
    <source>
        <dbReference type="SAM" id="Coils"/>
    </source>
</evidence>
<evidence type="ECO:0000313" key="4">
    <source>
        <dbReference type="Proteomes" id="UP000677228"/>
    </source>
</evidence>
<reference evidence="2" key="1">
    <citation type="submission" date="2021-02" db="EMBL/GenBank/DDBJ databases">
        <authorList>
            <person name="Nowell W R."/>
        </authorList>
    </citation>
    <scope>NUCLEOTIDE SEQUENCE</scope>
</reference>
<evidence type="ECO:0000313" key="2">
    <source>
        <dbReference type="EMBL" id="CAF1426174.1"/>
    </source>
</evidence>
<organism evidence="2 4">
    <name type="scientific">Didymodactylos carnosus</name>
    <dbReference type="NCBI Taxonomy" id="1234261"/>
    <lineage>
        <taxon>Eukaryota</taxon>
        <taxon>Metazoa</taxon>
        <taxon>Spiralia</taxon>
        <taxon>Gnathifera</taxon>
        <taxon>Rotifera</taxon>
        <taxon>Eurotatoria</taxon>
        <taxon>Bdelloidea</taxon>
        <taxon>Philodinida</taxon>
        <taxon>Philodinidae</taxon>
        <taxon>Didymodactylos</taxon>
    </lineage>
</organism>
<feature type="coiled-coil region" evidence="1">
    <location>
        <begin position="33"/>
        <end position="60"/>
    </location>
</feature>
<comment type="caution">
    <text evidence="2">The sequence shown here is derived from an EMBL/GenBank/DDBJ whole genome shotgun (WGS) entry which is preliminary data.</text>
</comment>
<sequence length="119" mass="13673">MLVNAFPPLIKMDRNIKNWWNTEKTDSNNNTNKNEAADVLKEINRNLEMMNKKLDNQKRTIGRNKGNIRLNKLVRSELLPTMATLVEEVVLPLLKLVTKDEAVMTHGQSRTNSTKVDSK</sequence>
<dbReference type="EMBL" id="CAJOBA010049580">
    <property type="protein sequence ID" value="CAF4225364.1"/>
    <property type="molecule type" value="Genomic_DNA"/>
</dbReference>
<dbReference type="Proteomes" id="UP000677228">
    <property type="component" value="Unassembled WGS sequence"/>
</dbReference>
<dbReference type="EMBL" id="CAJNOK010027805">
    <property type="protein sequence ID" value="CAF1426174.1"/>
    <property type="molecule type" value="Genomic_DNA"/>
</dbReference>
<protein>
    <submittedName>
        <fullName evidence="2">Uncharacterized protein</fullName>
    </submittedName>
</protein>
<name>A0A8S2FCR0_9BILA</name>
<proteinExistence type="predicted"/>
<accession>A0A8S2FCR0</accession>
<keyword evidence="1" id="KW-0175">Coiled coil</keyword>
<gene>
    <name evidence="2" type="ORF">OVA965_LOCUS33864</name>
    <name evidence="3" type="ORF">TMI583_LOCUS34768</name>
</gene>
<dbReference type="Proteomes" id="UP000682733">
    <property type="component" value="Unassembled WGS sequence"/>
</dbReference>